<dbReference type="GO" id="GO:0009744">
    <property type="term" value="P:response to sucrose"/>
    <property type="evidence" value="ECO:0007669"/>
    <property type="project" value="UniProtKB-ARBA"/>
</dbReference>
<feature type="compositionally biased region" description="Basic residues" evidence="6">
    <location>
        <begin position="1"/>
        <end position="14"/>
    </location>
</feature>
<dbReference type="PANTHER" id="PTHR20855:SF52">
    <property type="entry name" value="ADIPONECTIN RECEPTOR PROTEIN"/>
    <property type="match status" value="1"/>
</dbReference>
<dbReference type="PANTHER" id="PTHR20855">
    <property type="entry name" value="ADIPOR/PROGESTIN RECEPTOR-RELATED"/>
    <property type="match status" value="1"/>
</dbReference>
<evidence type="ECO:0000256" key="3">
    <source>
        <dbReference type="ARBA" id="ARBA00022692"/>
    </source>
</evidence>
<dbReference type="Proteomes" id="UP000287651">
    <property type="component" value="Unassembled WGS sequence"/>
</dbReference>
<accession>A0A426YW93</accession>
<evidence type="ECO:0000256" key="1">
    <source>
        <dbReference type="ARBA" id="ARBA00004141"/>
    </source>
</evidence>
<protein>
    <submittedName>
        <fullName evidence="7">Uncharacterized protein</fullName>
    </submittedName>
</protein>
<evidence type="ECO:0000256" key="6">
    <source>
        <dbReference type="SAM" id="MobiDB-lite"/>
    </source>
</evidence>
<comment type="caution">
    <text evidence="7">The sequence shown here is derived from an EMBL/GenBank/DDBJ whole genome shotgun (WGS) entry which is preliminary data.</text>
</comment>
<comment type="subcellular location">
    <subcellularLocation>
        <location evidence="1">Membrane</location>
        <topology evidence="1">Multi-pass membrane protein</topology>
    </subcellularLocation>
</comment>
<organism evidence="7 8">
    <name type="scientific">Ensete ventricosum</name>
    <name type="common">Abyssinian banana</name>
    <name type="synonym">Musa ensete</name>
    <dbReference type="NCBI Taxonomy" id="4639"/>
    <lineage>
        <taxon>Eukaryota</taxon>
        <taxon>Viridiplantae</taxon>
        <taxon>Streptophyta</taxon>
        <taxon>Embryophyta</taxon>
        <taxon>Tracheophyta</taxon>
        <taxon>Spermatophyta</taxon>
        <taxon>Magnoliopsida</taxon>
        <taxon>Liliopsida</taxon>
        <taxon>Zingiberales</taxon>
        <taxon>Musaceae</taxon>
        <taxon>Ensete</taxon>
    </lineage>
</organism>
<comment type="similarity">
    <text evidence="2">Belongs to the ADIPOR family.</text>
</comment>
<gene>
    <name evidence="7" type="ORF">B296_00025502</name>
</gene>
<name>A0A426YW93_ENSVE</name>
<keyword evidence="5" id="KW-0472">Membrane</keyword>
<evidence type="ECO:0000256" key="4">
    <source>
        <dbReference type="ARBA" id="ARBA00022989"/>
    </source>
</evidence>
<evidence type="ECO:0000256" key="5">
    <source>
        <dbReference type="ARBA" id="ARBA00023136"/>
    </source>
</evidence>
<dbReference type="GO" id="GO:0009725">
    <property type="term" value="P:response to hormone"/>
    <property type="evidence" value="ECO:0007669"/>
    <property type="project" value="TreeGrafter"/>
</dbReference>
<proteinExistence type="inferred from homology"/>
<feature type="region of interest" description="Disordered" evidence="6">
    <location>
        <begin position="1"/>
        <end position="22"/>
    </location>
</feature>
<evidence type="ECO:0000313" key="7">
    <source>
        <dbReference type="EMBL" id="RRT56003.1"/>
    </source>
</evidence>
<evidence type="ECO:0000256" key="2">
    <source>
        <dbReference type="ARBA" id="ARBA00007018"/>
    </source>
</evidence>
<evidence type="ECO:0000313" key="8">
    <source>
        <dbReference type="Proteomes" id="UP000287651"/>
    </source>
</evidence>
<dbReference type="GO" id="GO:0016020">
    <property type="term" value="C:membrane"/>
    <property type="evidence" value="ECO:0007669"/>
    <property type="project" value="UniProtKB-SubCell"/>
</dbReference>
<dbReference type="InterPro" id="IPR004254">
    <property type="entry name" value="AdipoR/HlyIII-related"/>
</dbReference>
<dbReference type="EMBL" id="AMZH03009822">
    <property type="protein sequence ID" value="RRT56003.1"/>
    <property type="molecule type" value="Genomic_DNA"/>
</dbReference>
<dbReference type="AlphaFoldDB" id="A0A426YW93"/>
<dbReference type="GO" id="GO:0038023">
    <property type="term" value="F:signaling receptor activity"/>
    <property type="evidence" value="ECO:0007669"/>
    <property type="project" value="TreeGrafter"/>
</dbReference>
<reference evidence="7 8" key="1">
    <citation type="journal article" date="2014" name="Agronomy (Basel)">
        <title>A Draft Genome Sequence for Ensete ventricosum, the Drought-Tolerant Tree Against Hunger.</title>
        <authorList>
            <person name="Harrison J."/>
            <person name="Moore K.A."/>
            <person name="Paszkiewicz K."/>
            <person name="Jones T."/>
            <person name="Grant M."/>
            <person name="Ambacheew D."/>
            <person name="Muzemil S."/>
            <person name="Studholme D.J."/>
        </authorList>
    </citation>
    <scope>NUCLEOTIDE SEQUENCE [LARGE SCALE GENOMIC DNA]</scope>
</reference>
<sequence length="137" mass="15505">MSRTKTKLKQKPKPSRTPDLSGLDFWGCSSPPSPPSLGLRFRLKGESFFFLLSGVALPTMALEGEESVPIGAVSGGRSAKGRRLWKKVKYQLVEYHSLPGYLKDNEYILGYYRSEWPLKQILLSIFTVHNETLNVWT</sequence>
<keyword evidence="4" id="KW-1133">Transmembrane helix</keyword>
<keyword evidence="3" id="KW-0812">Transmembrane</keyword>